<dbReference type="Proteomes" id="UP000261540">
    <property type="component" value="Unplaced"/>
</dbReference>
<evidence type="ECO:0000259" key="3">
    <source>
        <dbReference type="Pfam" id="PF00646"/>
    </source>
</evidence>
<dbReference type="SMART" id="SM00367">
    <property type="entry name" value="LRR_CC"/>
    <property type="match status" value="3"/>
</dbReference>
<dbReference type="Ensembl" id="ENSPKIT00000004600.1">
    <property type="protein sequence ID" value="ENSPKIP00000023905.1"/>
    <property type="gene ID" value="ENSPKIG00000007359.1"/>
</dbReference>
<dbReference type="OrthoDB" id="549243at2759"/>
<evidence type="ECO:0000313" key="4">
    <source>
        <dbReference type="Ensembl" id="ENSPKIP00000023905.1"/>
    </source>
</evidence>
<dbReference type="Pfam" id="PF00646">
    <property type="entry name" value="F-box"/>
    <property type="match status" value="1"/>
</dbReference>
<dbReference type="SUPFAM" id="SSF81383">
    <property type="entry name" value="F-box domain"/>
    <property type="match status" value="1"/>
</dbReference>
<organism evidence="4 5">
    <name type="scientific">Paramormyrops kingsleyae</name>
    <dbReference type="NCBI Taxonomy" id="1676925"/>
    <lineage>
        <taxon>Eukaryota</taxon>
        <taxon>Metazoa</taxon>
        <taxon>Chordata</taxon>
        <taxon>Craniata</taxon>
        <taxon>Vertebrata</taxon>
        <taxon>Euteleostomi</taxon>
        <taxon>Actinopterygii</taxon>
        <taxon>Neopterygii</taxon>
        <taxon>Teleostei</taxon>
        <taxon>Osteoglossocephala</taxon>
        <taxon>Osteoglossomorpha</taxon>
        <taxon>Osteoglossiformes</taxon>
        <taxon>Mormyridae</taxon>
        <taxon>Paramormyrops</taxon>
    </lineage>
</organism>
<evidence type="ECO:0000256" key="1">
    <source>
        <dbReference type="ARBA" id="ARBA00022614"/>
    </source>
</evidence>
<dbReference type="InterPro" id="IPR001810">
    <property type="entry name" value="F-box_dom"/>
</dbReference>
<dbReference type="KEGG" id="pki:111843534"/>
<dbReference type="CTD" id="283807"/>
<dbReference type="STRING" id="1676925.ENSPKIP00000023905"/>
<dbReference type="InterPro" id="IPR006553">
    <property type="entry name" value="Leu-rich_rpt_Cys-con_subtyp"/>
</dbReference>
<dbReference type="InterPro" id="IPR036047">
    <property type="entry name" value="F-box-like_dom_sf"/>
</dbReference>
<dbReference type="Gene3D" id="3.80.10.10">
    <property type="entry name" value="Ribonuclease Inhibitor"/>
    <property type="match status" value="1"/>
</dbReference>
<keyword evidence="1" id="KW-0433">Leucine-rich repeat</keyword>
<dbReference type="GO" id="GO:0031146">
    <property type="term" value="P:SCF-dependent proteasomal ubiquitin-dependent protein catabolic process"/>
    <property type="evidence" value="ECO:0007669"/>
    <property type="project" value="TreeGrafter"/>
</dbReference>
<reference evidence="4" key="2">
    <citation type="submission" date="2025-09" db="UniProtKB">
        <authorList>
            <consortium name="Ensembl"/>
        </authorList>
    </citation>
    <scope>IDENTIFICATION</scope>
</reference>
<dbReference type="RefSeq" id="XP_023666959.1">
    <property type="nucleotide sequence ID" value="XM_023811191.2"/>
</dbReference>
<dbReference type="GeneTree" id="ENSGT00390000003748"/>
<protein>
    <submittedName>
        <fullName evidence="4">F-box and leucine-rich repeat protein 22</fullName>
    </submittedName>
</protein>
<reference evidence="4" key="1">
    <citation type="submission" date="2025-08" db="UniProtKB">
        <authorList>
            <consortium name="Ensembl"/>
        </authorList>
    </citation>
    <scope>IDENTIFICATION</scope>
</reference>
<dbReference type="InterPro" id="IPR032675">
    <property type="entry name" value="LRR_dom_sf"/>
</dbReference>
<dbReference type="PANTHER" id="PTHR13318">
    <property type="entry name" value="PARTNER OF PAIRED, ISOFORM B-RELATED"/>
    <property type="match status" value="1"/>
</dbReference>
<evidence type="ECO:0000313" key="5">
    <source>
        <dbReference type="Proteomes" id="UP000261540"/>
    </source>
</evidence>
<proteinExistence type="predicted"/>
<dbReference type="GO" id="GO:0019005">
    <property type="term" value="C:SCF ubiquitin ligase complex"/>
    <property type="evidence" value="ECO:0007669"/>
    <property type="project" value="TreeGrafter"/>
</dbReference>
<feature type="domain" description="F-box" evidence="3">
    <location>
        <begin position="3"/>
        <end position="43"/>
    </location>
</feature>
<dbReference type="GeneID" id="111843534"/>
<dbReference type="SUPFAM" id="SSF52047">
    <property type="entry name" value="RNI-like"/>
    <property type="match status" value="1"/>
</dbReference>
<name>A0A3B3S186_9TELE</name>
<keyword evidence="5" id="KW-1185">Reference proteome</keyword>
<dbReference type="AlphaFoldDB" id="A0A3B3S186"/>
<accession>A0A3B3S186</accession>
<sequence length="243" mass="27211">MHITQLNRECLLHLFSFLDKDSRLSLSLTCLHLRDVFLEPGLWPLLRFHSPGELNKCNFLLGASLRYLSICWYSSRVKVCNIEDWMKTTFQKDICSRHEGLVSAFLARVCKTCPNLTSLTLAGCGHITDDDVVGVLRSCAALRRLRLENCVRITDTLLHGIVTYGSALRTVQIDFCRNVTQAGLQVVASQRPAIQLSADRSAGMIPDCLPQDSPRDRRLRLSQLREAPRTVRGTLRGTGSGTV</sequence>
<evidence type="ECO:0000256" key="2">
    <source>
        <dbReference type="ARBA" id="ARBA00022786"/>
    </source>
</evidence>
<keyword evidence="2" id="KW-0833">Ubl conjugation pathway</keyword>